<accession>A0AAV4S621</accession>
<sequence length="80" mass="9281">MISPWWAGYRDSQILEVFYSNPLNLWPFPLDLRLTPVRASFSLPGRIPIAVFSSSTKFIIIQRDQPRPNVRQKMKTFEGG</sequence>
<organism evidence="1 2">
    <name type="scientific">Caerostris darwini</name>
    <dbReference type="NCBI Taxonomy" id="1538125"/>
    <lineage>
        <taxon>Eukaryota</taxon>
        <taxon>Metazoa</taxon>
        <taxon>Ecdysozoa</taxon>
        <taxon>Arthropoda</taxon>
        <taxon>Chelicerata</taxon>
        <taxon>Arachnida</taxon>
        <taxon>Araneae</taxon>
        <taxon>Araneomorphae</taxon>
        <taxon>Entelegynae</taxon>
        <taxon>Araneoidea</taxon>
        <taxon>Araneidae</taxon>
        <taxon>Caerostris</taxon>
    </lineage>
</organism>
<evidence type="ECO:0000313" key="1">
    <source>
        <dbReference type="EMBL" id="GIY29595.1"/>
    </source>
</evidence>
<name>A0AAV4S621_9ARAC</name>
<comment type="caution">
    <text evidence="1">The sequence shown here is derived from an EMBL/GenBank/DDBJ whole genome shotgun (WGS) entry which is preliminary data.</text>
</comment>
<keyword evidence="2" id="KW-1185">Reference proteome</keyword>
<reference evidence="1 2" key="1">
    <citation type="submission" date="2021-06" db="EMBL/GenBank/DDBJ databases">
        <title>Caerostris darwini draft genome.</title>
        <authorList>
            <person name="Kono N."/>
            <person name="Arakawa K."/>
        </authorList>
    </citation>
    <scope>NUCLEOTIDE SEQUENCE [LARGE SCALE GENOMIC DNA]</scope>
</reference>
<evidence type="ECO:0000313" key="2">
    <source>
        <dbReference type="Proteomes" id="UP001054837"/>
    </source>
</evidence>
<dbReference type="EMBL" id="BPLQ01007333">
    <property type="protein sequence ID" value="GIY29595.1"/>
    <property type="molecule type" value="Genomic_DNA"/>
</dbReference>
<dbReference type="Proteomes" id="UP001054837">
    <property type="component" value="Unassembled WGS sequence"/>
</dbReference>
<proteinExistence type="predicted"/>
<gene>
    <name evidence="1" type="ORF">CDAR_488591</name>
</gene>
<dbReference type="AlphaFoldDB" id="A0AAV4S621"/>
<protein>
    <submittedName>
        <fullName evidence="1">Uncharacterized protein</fullName>
    </submittedName>
</protein>